<dbReference type="SUPFAM" id="SSF53041">
    <property type="entry name" value="Resolvase-like"/>
    <property type="match status" value="1"/>
</dbReference>
<evidence type="ECO:0000256" key="1">
    <source>
        <dbReference type="ARBA" id="ARBA00023125"/>
    </source>
</evidence>
<feature type="region of interest" description="Disordered" evidence="3">
    <location>
        <begin position="31"/>
        <end position="64"/>
    </location>
</feature>
<keyword evidence="6" id="KW-1185">Reference proteome</keyword>
<name>A0ABS8NDE6_9BACT</name>
<comment type="caution">
    <text evidence="5">The sequence shown here is derived from an EMBL/GenBank/DDBJ whole genome shotgun (WGS) entry which is preliminary data.</text>
</comment>
<dbReference type="PANTHER" id="PTHR30461:SF2">
    <property type="entry name" value="SERINE RECOMBINASE PINE-RELATED"/>
    <property type="match status" value="1"/>
</dbReference>
<reference evidence="5" key="1">
    <citation type="submission" date="2021-11" db="EMBL/GenBank/DDBJ databases">
        <title>Genome sequence.</title>
        <authorList>
            <person name="Sun Q."/>
        </authorList>
    </citation>
    <scope>NUCLEOTIDE SEQUENCE</scope>
    <source>
        <strain evidence="5">JC740</strain>
    </source>
</reference>
<feature type="compositionally biased region" description="Polar residues" evidence="3">
    <location>
        <begin position="32"/>
        <end position="56"/>
    </location>
</feature>
<keyword evidence="1" id="KW-0238">DNA-binding</keyword>
<keyword evidence="2" id="KW-0233">DNA recombination</keyword>
<dbReference type="Proteomes" id="UP001430306">
    <property type="component" value="Unassembled WGS sequence"/>
</dbReference>
<evidence type="ECO:0000313" key="5">
    <source>
        <dbReference type="EMBL" id="MCC9641586.1"/>
    </source>
</evidence>
<dbReference type="Gene3D" id="3.40.50.1390">
    <property type="entry name" value="Resolvase, N-terminal catalytic domain"/>
    <property type="match status" value="1"/>
</dbReference>
<dbReference type="InterPro" id="IPR050639">
    <property type="entry name" value="SSR_resolvase"/>
</dbReference>
<dbReference type="Gene3D" id="3.90.1750.20">
    <property type="entry name" value="Putative Large Serine Recombinase, Chain B, Domain 2"/>
    <property type="match status" value="1"/>
</dbReference>
<protein>
    <submittedName>
        <fullName evidence="5">Recombinase family protein</fullName>
    </submittedName>
</protein>
<feature type="domain" description="Recombinase" evidence="4">
    <location>
        <begin position="285"/>
        <end position="427"/>
    </location>
</feature>
<accession>A0ABS8NDE6</accession>
<dbReference type="EMBL" id="JAJKFW010000006">
    <property type="protein sequence ID" value="MCC9641586.1"/>
    <property type="molecule type" value="Genomic_DNA"/>
</dbReference>
<dbReference type="SMART" id="SM00857">
    <property type="entry name" value="Resolvase"/>
    <property type="match status" value="1"/>
</dbReference>
<sequence length="866" mass="97947">MKTQFHGASFVPELASSVRFSVARESRLPMSINKTTKVSGPPNSDESVSNGASTPKTRQRGLPDRSSLQSLAETYIHVQQQHWPKEIARVYPEVSRKSDLGRMIELFERTYISGEPSTEIDGPSEGGMLGVAYCRYSDANSNPRSLDQQLKNVLERAAKEAFFVPWQYVFADAAISGTTDKRGGYQLMKSLIVRDAGAPKCFFIDELGRASRDHIESLTLGRLIEQCGKRLIGATDGFDSENPTSKIMLTIFSMLHELFVDQLREKVGRGLDDSFRQGKPLYKPSYGYALEPILDDNGVPIVSQGGKPIQQVVIVPAEAEQVRRIFKLYADDGWSPRRIAQLFNEEQIDDRQSWSNSLIRNALQREMYRGREIWRRTAKKMDPQTKVIRTVNRPEEEWRVREMPHLRIIDEDLWRRAQDRMEELSVAYNAADSSISRNEGHAKRIFNYFCHGCGKPMWSGRGSSRPVVCCPRGRDGIDGCNMDGSKTVSHIDQSLLNFILGKLVDGQFVTNLVDAANNYLTDLPRAPSPDKKVIEREIKSKSKSIDRIVSSLEAFDEEADLVPVLQKVAKLTKEVSELKSQLTAAEQSHAKVDPIRHDQAAELVADLSELLYRDTEASNRVLSALVGRVKIERGEKISQRRFKWYAHFEFNSVPVLLEIARQKSCPSTDTWEFLSDRSWTTEVPTTLEIRRFTNAEILSKTVACMHAAGSSRNNIAISLAIDSTTVDTALRLWGDGERCYLPDQRLVESRRFESIESVKLQQEVRRLVDEAGLDFKEVGEKLERSSALVARAYKQADPTKNRLLAMDGAILRKSAKRRISQEQINLIRLRVTESKMSNRKIAQEVGCDHHTVADEKQRMASEGIDF</sequence>
<dbReference type="PROSITE" id="PS51737">
    <property type="entry name" value="RECOMBINASE_DNA_BIND"/>
    <property type="match status" value="1"/>
</dbReference>
<evidence type="ECO:0000313" key="6">
    <source>
        <dbReference type="Proteomes" id="UP001430306"/>
    </source>
</evidence>
<dbReference type="InterPro" id="IPR038109">
    <property type="entry name" value="DNA_bind_recomb_sf"/>
</dbReference>
<evidence type="ECO:0000259" key="4">
    <source>
        <dbReference type="PROSITE" id="PS51737"/>
    </source>
</evidence>
<dbReference type="PANTHER" id="PTHR30461">
    <property type="entry name" value="DNA-INVERTASE FROM LAMBDOID PROPHAGE"/>
    <property type="match status" value="1"/>
</dbReference>
<dbReference type="InterPro" id="IPR011109">
    <property type="entry name" value="DNA_bind_recombinase_dom"/>
</dbReference>
<dbReference type="InterPro" id="IPR006119">
    <property type="entry name" value="Resolv_N"/>
</dbReference>
<evidence type="ECO:0000256" key="2">
    <source>
        <dbReference type="ARBA" id="ARBA00023172"/>
    </source>
</evidence>
<dbReference type="Pfam" id="PF00239">
    <property type="entry name" value="Resolvase"/>
    <property type="match status" value="1"/>
</dbReference>
<evidence type="ECO:0000256" key="3">
    <source>
        <dbReference type="SAM" id="MobiDB-lite"/>
    </source>
</evidence>
<dbReference type="InterPro" id="IPR036162">
    <property type="entry name" value="Resolvase-like_N_sf"/>
</dbReference>
<dbReference type="Pfam" id="PF07508">
    <property type="entry name" value="Recombinase"/>
    <property type="match status" value="1"/>
</dbReference>
<gene>
    <name evidence="5" type="ORF">LOC71_04820</name>
</gene>
<proteinExistence type="predicted"/>
<organism evidence="5 6">
    <name type="scientific">Rhodopirellula halodulae</name>
    <dbReference type="NCBI Taxonomy" id="2894198"/>
    <lineage>
        <taxon>Bacteria</taxon>
        <taxon>Pseudomonadati</taxon>
        <taxon>Planctomycetota</taxon>
        <taxon>Planctomycetia</taxon>
        <taxon>Pirellulales</taxon>
        <taxon>Pirellulaceae</taxon>
        <taxon>Rhodopirellula</taxon>
    </lineage>
</organism>